<dbReference type="Proteomes" id="UP000033556">
    <property type="component" value="Unassembled WGS sequence"/>
</dbReference>
<sequence length="83" mass="9470">MKPSTSKSLTDKLRTLYSSHDTLPKLIEDTKIKAQSLDEYYVKLQILLSEDDEAAKAALRNKVVGDERSIEIENIFKAIDTER</sequence>
<name>A0A0F3N649_RICAM</name>
<evidence type="ECO:0000313" key="1">
    <source>
        <dbReference type="EMBL" id="KJV62389.1"/>
    </source>
</evidence>
<proteinExistence type="predicted"/>
<comment type="caution">
    <text evidence="1">The sequence shown here is derived from an EMBL/GenBank/DDBJ whole genome shotgun (WGS) entry which is preliminary data.</text>
</comment>
<dbReference type="EMBL" id="LANR01000001">
    <property type="protein sequence ID" value="KJV62389.1"/>
    <property type="molecule type" value="Genomic_DNA"/>
</dbReference>
<dbReference type="PATRIC" id="fig|1359164.3.peg.1401"/>
<organism evidence="1 2">
    <name type="scientific">Rickettsia amblyommatis str. Ac/Pa</name>
    <dbReference type="NCBI Taxonomy" id="1359164"/>
    <lineage>
        <taxon>Bacteria</taxon>
        <taxon>Pseudomonadati</taxon>
        <taxon>Pseudomonadota</taxon>
        <taxon>Alphaproteobacteria</taxon>
        <taxon>Rickettsiales</taxon>
        <taxon>Rickettsiaceae</taxon>
        <taxon>Rickettsieae</taxon>
        <taxon>Rickettsia</taxon>
        <taxon>spotted fever group</taxon>
    </lineage>
</organism>
<reference evidence="1 2" key="1">
    <citation type="submission" date="2015-01" db="EMBL/GenBank/DDBJ databases">
        <title>Genome Sequencing of Rickettsiales.</title>
        <authorList>
            <person name="Daugherty S.C."/>
            <person name="Su Q."/>
            <person name="Abolude K."/>
            <person name="Beier-Sexton M."/>
            <person name="Carlyon J.A."/>
            <person name="Carter R."/>
            <person name="Day N.P."/>
            <person name="Dumler S.J."/>
            <person name="Dyachenko V."/>
            <person name="Godinez A."/>
            <person name="Kurtti T.J."/>
            <person name="Lichay M."/>
            <person name="Mullins K.E."/>
            <person name="Ott S."/>
            <person name="Pappas-Brown V."/>
            <person name="Paris D.H."/>
            <person name="Patel P."/>
            <person name="Richards A.L."/>
            <person name="Sadzewicz L."/>
            <person name="Sears K."/>
            <person name="Seidman D."/>
            <person name="Sengamalay N."/>
            <person name="Stenos J."/>
            <person name="Tallon L.J."/>
            <person name="Vincent G."/>
            <person name="Fraser C.M."/>
            <person name="Munderloh U."/>
            <person name="Dunning-Hotopp J.C."/>
        </authorList>
    </citation>
    <scope>NUCLEOTIDE SEQUENCE [LARGE SCALE GENOMIC DNA]</scope>
    <source>
        <strain evidence="1 2">Ac/Pa</strain>
    </source>
</reference>
<accession>A0A0F3N649</accession>
<dbReference type="AlphaFoldDB" id="A0A0F3N649"/>
<evidence type="ECO:0000313" key="2">
    <source>
        <dbReference type="Proteomes" id="UP000033556"/>
    </source>
</evidence>
<protein>
    <submittedName>
        <fullName evidence="1">Putative NTPase domain protein</fullName>
    </submittedName>
</protein>
<gene>
    <name evidence="1" type="ORF">APHACPA_1414</name>
</gene>
<keyword evidence="2" id="KW-1185">Reference proteome</keyword>
<dbReference type="RefSeq" id="WP_156132682.1">
    <property type="nucleotide sequence ID" value="NZ_LANR01000001.1"/>
</dbReference>